<dbReference type="Gene3D" id="3.40.630.30">
    <property type="match status" value="1"/>
</dbReference>
<dbReference type="PROSITE" id="PS50102">
    <property type="entry name" value="RRM"/>
    <property type="match status" value="1"/>
</dbReference>
<dbReference type="EMBL" id="LGRX02025734">
    <property type="protein sequence ID" value="KAK3251931.1"/>
    <property type="molecule type" value="Genomic_DNA"/>
</dbReference>
<evidence type="ECO:0000256" key="6">
    <source>
        <dbReference type="ARBA" id="ARBA00023315"/>
    </source>
</evidence>
<evidence type="ECO:0000313" key="13">
    <source>
        <dbReference type="EMBL" id="KAK3251931.1"/>
    </source>
</evidence>
<evidence type="ECO:0000313" key="14">
    <source>
        <dbReference type="Proteomes" id="UP001190700"/>
    </source>
</evidence>
<keyword evidence="5" id="KW-0472">Membrane</keyword>
<evidence type="ECO:0000256" key="3">
    <source>
        <dbReference type="ARBA" id="ARBA00022692"/>
    </source>
</evidence>
<dbReference type="InterPro" id="IPR012677">
    <property type="entry name" value="Nucleotide-bd_a/b_plait_sf"/>
</dbReference>
<dbReference type="GO" id="GO:0016020">
    <property type="term" value="C:membrane"/>
    <property type="evidence" value="ECO:0007669"/>
    <property type="project" value="UniProtKB-SubCell"/>
</dbReference>
<keyword evidence="14" id="KW-1185">Reference proteome</keyword>
<dbReference type="Pfam" id="PF00583">
    <property type="entry name" value="Acetyltransf_1"/>
    <property type="match status" value="1"/>
</dbReference>
<evidence type="ECO:0000259" key="11">
    <source>
        <dbReference type="PROSITE" id="PS50102"/>
    </source>
</evidence>
<comment type="caution">
    <text evidence="13">The sequence shown here is derived from an EMBL/GenBank/DDBJ whole genome shotgun (WGS) entry which is preliminary data.</text>
</comment>
<dbReference type="Proteomes" id="UP001190700">
    <property type="component" value="Unassembled WGS sequence"/>
</dbReference>
<dbReference type="InterPro" id="IPR000504">
    <property type="entry name" value="RRM_dom"/>
</dbReference>
<dbReference type="InterPro" id="IPR050769">
    <property type="entry name" value="NAT_camello-type"/>
</dbReference>
<protein>
    <recommendedName>
        <fullName evidence="9">Probable N-acetyltransferase 14</fullName>
    </recommendedName>
</protein>
<gene>
    <name evidence="13" type="ORF">CYMTET_38759</name>
</gene>
<dbReference type="SUPFAM" id="SSF54928">
    <property type="entry name" value="RNA-binding domain, RBD"/>
    <property type="match status" value="1"/>
</dbReference>
<keyword evidence="3" id="KW-0812">Transmembrane</keyword>
<dbReference type="AlphaFoldDB" id="A0AAE0F4M4"/>
<comment type="subcellular location">
    <subcellularLocation>
        <location evidence="1">Membrane</location>
    </subcellularLocation>
</comment>
<dbReference type="InterPro" id="IPR000182">
    <property type="entry name" value="GNAT_dom"/>
</dbReference>
<dbReference type="InterPro" id="IPR035979">
    <property type="entry name" value="RBD_domain_sf"/>
</dbReference>
<feature type="domain" description="N-acetyltransferase" evidence="12">
    <location>
        <begin position="3"/>
        <end position="191"/>
    </location>
</feature>
<evidence type="ECO:0000256" key="8">
    <source>
        <dbReference type="ARBA" id="ARBA00038470"/>
    </source>
</evidence>
<evidence type="ECO:0000256" key="9">
    <source>
        <dbReference type="ARBA" id="ARBA00040241"/>
    </source>
</evidence>
<dbReference type="Gene3D" id="3.30.70.330">
    <property type="match status" value="1"/>
</dbReference>
<keyword evidence="2" id="KW-0808">Transferase</keyword>
<keyword evidence="4" id="KW-1133">Transmembrane helix</keyword>
<keyword evidence="6" id="KW-0012">Acyltransferase</keyword>
<proteinExistence type="inferred from homology"/>
<dbReference type="PANTHER" id="PTHR13947:SF51">
    <property type="entry name" value="N-ACETYLTRANSFERASE 14-RELATED"/>
    <property type="match status" value="1"/>
</dbReference>
<comment type="similarity">
    <text evidence="8">Belongs to the camello family.</text>
</comment>
<dbReference type="SUPFAM" id="SSF55729">
    <property type="entry name" value="Acyl-CoA N-acyltransferases (Nat)"/>
    <property type="match status" value="1"/>
</dbReference>
<accession>A0AAE0F4M4</accession>
<dbReference type="InterPro" id="IPR016181">
    <property type="entry name" value="Acyl_CoA_acyltransferase"/>
</dbReference>
<evidence type="ECO:0000259" key="12">
    <source>
        <dbReference type="PROSITE" id="PS51186"/>
    </source>
</evidence>
<organism evidence="13 14">
    <name type="scientific">Cymbomonas tetramitiformis</name>
    <dbReference type="NCBI Taxonomy" id="36881"/>
    <lineage>
        <taxon>Eukaryota</taxon>
        <taxon>Viridiplantae</taxon>
        <taxon>Chlorophyta</taxon>
        <taxon>Pyramimonadophyceae</taxon>
        <taxon>Pyramimonadales</taxon>
        <taxon>Pyramimonadaceae</taxon>
        <taxon>Cymbomonas</taxon>
    </lineage>
</organism>
<comment type="function">
    <text evidence="7">Probable acetyltransferase.</text>
</comment>
<name>A0AAE0F4M4_9CHLO</name>
<dbReference type="SMART" id="SM00360">
    <property type="entry name" value="RRM"/>
    <property type="match status" value="1"/>
</dbReference>
<dbReference type="PROSITE" id="PS51186">
    <property type="entry name" value="GNAT"/>
    <property type="match status" value="1"/>
</dbReference>
<evidence type="ECO:0000256" key="5">
    <source>
        <dbReference type="ARBA" id="ARBA00023136"/>
    </source>
</evidence>
<dbReference type="GO" id="GO:0003723">
    <property type="term" value="F:RNA binding"/>
    <property type="evidence" value="ECO:0007669"/>
    <property type="project" value="UniProtKB-UniRule"/>
</dbReference>
<keyword evidence="10" id="KW-0694">RNA-binding</keyword>
<evidence type="ECO:0000256" key="2">
    <source>
        <dbReference type="ARBA" id="ARBA00022679"/>
    </source>
</evidence>
<evidence type="ECO:0000256" key="1">
    <source>
        <dbReference type="ARBA" id="ARBA00004370"/>
    </source>
</evidence>
<sequence length="285" mass="31157">MSITVRDVRTEDNSAVRSLWIEGLRSIAEEHPEMAAKLQSHEHSALAADLSDPAGWYRQNSGHKMWVAEQGGALVGCVAADVRPVTSKEPFEGDPASSEYQARGRCASTARGRLVELSRLAVTEAWRRRGLGRRLVSTVEDWAAQQEDVRRVCAWTNSARAAAFYVGLGYRRENPHSSRRRTRRRYVKMLRHALASSPDSASTGQLRAFVGGLPSHVDAEGLGDLFGAFQIATTSSEVVLNRKGQSKRFGFVTFNNSAALQDALGLHNTVIDGNTISIRPATPAS</sequence>
<evidence type="ECO:0000256" key="7">
    <source>
        <dbReference type="ARBA" id="ARBA00037582"/>
    </source>
</evidence>
<evidence type="ECO:0000256" key="10">
    <source>
        <dbReference type="PROSITE-ProRule" id="PRU00176"/>
    </source>
</evidence>
<reference evidence="13 14" key="1">
    <citation type="journal article" date="2015" name="Genome Biol. Evol.">
        <title>Comparative Genomics of a Bacterivorous Green Alga Reveals Evolutionary Causalities and Consequences of Phago-Mixotrophic Mode of Nutrition.</title>
        <authorList>
            <person name="Burns J.A."/>
            <person name="Paasch A."/>
            <person name="Narechania A."/>
            <person name="Kim E."/>
        </authorList>
    </citation>
    <scope>NUCLEOTIDE SEQUENCE [LARGE SCALE GENOMIC DNA]</scope>
    <source>
        <strain evidence="13 14">PLY_AMNH</strain>
    </source>
</reference>
<dbReference type="GO" id="GO:0008080">
    <property type="term" value="F:N-acetyltransferase activity"/>
    <property type="evidence" value="ECO:0007669"/>
    <property type="project" value="InterPro"/>
</dbReference>
<dbReference type="PANTHER" id="PTHR13947">
    <property type="entry name" value="GNAT FAMILY N-ACETYLTRANSFERASE"/>
    <property type="match status" value="1"/>
</dbReference>
<evidence type="ECO:0000256" key="4">
    <source>
        <dbReference type="ARBA" id="ARBA00022989"/>
    </source>
</evidence>
<dbReference type="Pfam" id="PF00076">
    <property type="entry name" value="RRM_1"/>
    <property type="match status" value="1"/>
</dbReference>
<feature type="domain" description="RRM" evidence="11">
    <location>
        <begin position="206"/>
        <end position="283"/>
    </location>
</feature>